<comment type="caution">
    <text evidence="2">The sequence shown here is derived from an EMBL/GenBank/DDBJ whole genome shotgun (WGS) entry which is preliminary data.</text>
</comment>
<evidence type="ECO:0000313" key="2">
    <source>
        <dbReference type="EMBL" id="MBW8269618.1"/>
    </source>
</evidence>
<proteinExistence type="predicted"/>
<evidence type="ECO:0000256" key="1">
    <source>
        <dbReference type="SAM" id="MobiDB-lite"/>
    </source>
</evidence>
<dbReference type="Gene3D" id="1.20.140.160">
    <property type="match status" value="1"/>
</dbReference>
<dbReference type="EMBL" id="JAHZUY010000018">
    <property type="protein sequence ID" value="MBW8269618.1"/>
    <property type="molecule type" value="Genomic_DNA"/>
</dbReference>
<feature type="region of interest" description="Disordered" evidence="1">
    <location>
        <begin position="1"/>
        <end position="30"/>
    </location>
</feature>
<protein>
    <submittedName>
        <fullName evidence="2">Uncharacterized protein</fullName>
    </submittedName>
</protein>
<reference evidence="2 3" key="1">
    <citation type="submission" date="2021-08" db="EMBL/GenBank/DDBJ databases">
        <title>Caldovatus sediminis gen. nov., sp. nov., a moderately thermophilic bacterium isolated from a hot spring.</title>
        <authorList>
            <person name="Hu C.-J."/>
            <person name="Li W.-J."/>
            <person name="Xian W.-D."/>
        </authorList>
    </citation>
    <scope>NUCLEOTIDE SEQUENCE [LARGE SCALE GENOMIC DNA]</scope>
    <source>
        <strain evidence="2 3">SYSU G05006</strain>
    </source>
</reference>
<gene>
    <name evidence="2" type="ORF">K1J50_08975</name>
</gene>
<dbReference type="Gene3D" id="1.10.1740.10">
    <property type="match status" value="1"/>
</dbReference>
<organism evidence="2 3">
    <name type="scientific">Caldovatus aquaticus</name>
    <dbReference type="NCBI Taxonomy" id="2865671"/>
    <lineage>
        <taxon>Bacteria</taxon>
        <taxon>Pseudomonadati</taxon>
        <taxon>Pseudomonadota</taxon>
        <taxon>Alphaproteobacteria</taxon>
        <taxon>Acetobacterales</taxon>
        <taxon>Roseomonadaceae</taxon>
        <taxon>Caldovatus</taxon>
    </lineage>
</organism>
<keyword evidence="3" id="KW-1185">Reference proteome</keyword>
<dbReference type="InterPro" id="IPR013325">
    <property type="entry name" value="RNA_pol_sigma_r2"/>
</dbReference>
<dbReference type="Proteomes" id="UP001519924">
    <property type="component" value="Unassembled WGS sequence"/>
</dbReference>
<evidence type="ECO:0000313" key="3">
    <source>
        <dbReference type="Proteomes" id="UP001519924"/>
    </source>
</evidence>
<dbReference type="SUPFAM" id="SSF88946">
    <property type="entry name" value="Sigma2 domain of RNA polymerase sigma factors"/>
    <property type="match status" value="1"/>
</dbReference>
<sequence>MSAEPPPPRPAGETGPHGAAPQGEAQEKEAFRAQVEPHLDELLSAARHELEYRQAVGDLTLDDLTAEELVGETLARAWRDRHRRPPLLGLRPWLLGLLFRVADSLARQEARRREAAAVSLEAPVPPEPLYDDDESFWEWYQPDESTRWEDVIPAAAATPEQIVAALERKEGRALPRTARRLLLLTGVHRLSVAEAASALHIEAAEAARLLAEAHRALGSRKKRD</sequence>
<accession>A0ABS7F285</accession>
<feature type="compositionally biased region" description="Pro residues" evidence="1">
    <location>
        <begin position="1"/>
        <end position="10"/>
    </location>
</feature>
<dbReference type="RefSeq" id="WP_220117373.1">
    <property type="nucleotide sequence ID" value="NZ_JAHZUY010000018.1"/>
</dbReference>
<name>A0ABS7F285_9PROT</name>